<gene>
    <name evidence="1" type="ORF">LCMAC201_01720</name>
</gene>
<sequence length="173" mass="20852">MKYHRKKQERILTDCGLGIWYRINLKTDHELRAIFNKVNFIDWSDHDYYFSGYVKKALICKNTGDIIYLKAFANINNYETHETPETQSKEYQIGEVLDQNLSLYYHEVHMLRYIKKHYRIPYALTHQTLMRLVIQQNYKAQICEEMENTVIGNFFQLFLNLPLELKVQISDFL</sequence>
<evidence type="ECO:0000313" key="1">
    <source>
        <dbReference type="EMBL" id="QBK87270.1"/>
    </source>
</evidence>
<reference evidence="1" key="1">
    <citation type="journal article" date="2019" name="MBio">
        <title>Virus Genomes from Deep Sea Sediments Expand the Ocean Megavirome and Support Independent Origins of Viral Gigantism.</title>
        <authorList>
            <person name="Backstrom D."/>
            <person name="Yutin N."/>
            <person name="Jorgensen S.L."/>
            <person name="Dharamshi J."/>
            <person name="Homa F."/>
            <person name="Zaremba-Niedwiedzka K."/>
            <person name="Spang A."/>
            <person name="Wolf Y.I."/>
            <person name="Koonin E.V."/>
            <person name="Ettema T.J."/>
        </authorList>
    </citation>
    <scope>NUCLEOTIDE SEQUENCE</scope>
</reference>
<organism evidence="1">
    <name type="scientific">Marseillevirus LCMAC201</name>
    <dbReference type="NCBI Taxonomy" id="2506605"/>
    <lineage>
        <taxon>Viruses</taxon>
        <taxon>Varidnaviria</taxon>
        <taxon>Bamfordvirae</taxon>
        <taxon>Nucleocytoviricota</taxon>
        <taxon>Megaviricetes</taxon>
        <taxon>Pimascovirales</taxon>
        <taxon>Pimascovirales incertae sedis</taxon>
        <taxon>Marseilleviridae</taxon>
    </lineage>
</organism>
<proteinExistence type="predicted"/>
<accession>A0A481YW69</accession>
<name>A0A481YW69_9VIRU</name>
<protein>
    <submittedName>
        <fullName evidence="1">Uncharacterized protein</fullName>
    </submittedName>
</protein>
<dbReference type="EMBL" id="MK500347">
    <property type="protein sequence ID" value="QBK87270.1"/>
    <property type="molecule type" value="Genomic_DNA"/>
</dbReference>